<dbReference type="GO" id="GO:0042254">
    <property type="term" value="P:ribosome biogenesis"/>
    <property type="evidence" value="ECO:0007669"/>
    <property type="project" value="TreeGrafter"/>
</dbReference>
<dbReference type="PANTHER" id="PTHR15682">
    <property type="entry name" value="UNHEALTHY RIBOSOME BIOGENESIS PROTEIN 2 HOMOLOG"/>
    <property type="match status" value="1"/>
</dbReference>
<sequence>MPSIVPLPSDLQNIPGIATSSSSTTQNALDLVRALKAPADPPHLPGPTKIQIAQAAWNNNSFYMPNKAETIAEWILTRLLKDKTKDPKTNPLLDIQYWILLEDVLIKTDARIRDKAWLIPLLNRIPIAPIVVSFVSLCSQSAMPAPEAIASRCLSAIWPLAVPKFSSEALLECYGALLDYAATRNAAQTSENLASLGSHVVRSYRSSLVNASNKKKLYTSFIQNHLQSWLEYTASGLDLADSLGYYAAGIETLFNVDSLRSFQEQHAANAFEKALLIIASARPDIVLEPLPRVFRSHSQAQTRHRAALYGQGSKQTAGSTTEQARSASMMFFALCETILSQVPETESVWKVRAALLLIVDQEGLLSRSDESSANVLRCVGDGAIGSLGAQLQLENQEVVESILAALTMLTRIDYDLIPFALNRVLPILVKAPSTLKSASKYLQQLLEYHTKTRTMDAYVISSLQAFTLLPSANNIRVIYTTASAGPLLHHVYMELLSRSVRNYLTPGQVLETAQNIIQQLVILLDEWRHAQDGSTAERPQKKRRLESPPEYSSLTMVKFTLVASSAAAVLSYLPLHSLLPDAQQEVRGLIQEALTGFASHFKAGFKAIEKKQDAWGWQILLVAVFRFRYTLVTASILDLHLEIGEKTVSRMFSCLKTEHITSELRIEIIRSLLLEVSQGRCDVAPVFDEALACIAREQSADWTGGLYTLDTDDRQVSVAVLHLLCDKWLPLFHQMASDEQIALLIKIFQQILRDAQFWELNRLRDTLLAQIIEKTSPLDQINLAKIWTQKAAARHAFYVSDLFPIFEVILSTPQECLSRETRNSLFQRALAADAIVTLGSKDSAFSDEHLTLLVYLREFIRRTITQSSVEHTVAGPYLFHLIDSLSSTSDSNSQLASLTLELVRTLMSSVISAASKHKDTDIETLIQRFLETLRSATGDRSSPKSHLAAAAIFVNLLTSEHKFSHFTDTVIEHLRDLQEQLYAAILPQVTTQDGLEPVALGLWWHLLALRRWLNVDISRTPLVATKLASRLLSSSAETVALEVYSATLAIALEELYLDVPDRSRRLDFVVAAYLSFSRIVEAKDALDEALSKASKSLQVEDFDGMLDAVADGLKDEILPAEALLTLIHLSSLLLHNSPEGTLKVVQKHTAQCLTVFVNRSVFVNSTSLTLKALELVSRYFSDRPSAIRSTDVASAWSFIGHCLAGSPTHSEKTSTAIFQEVISVIGTVVRLRRDLVLPTLPLLGFGLHKLILILRTLSPNLGATQSKMVSDTLPRWVNATDPVTAEESKSLARLLTTITTKTIVRTHTSSNTETQKADSLARPFSKHADHVLSAYLAALNDPLCHVSSAIRKELEPGLFALCEVMGEQNRDALMVALDSGEKSVMKGLWRAYEKQRYVGKG</sequence>
<dbReference type="OrthoDB" id="160374at2759"/>
<accession>A0A4S4MS39</accession>
<dbReference type="InterPro" id="IPR052609">
    <property type="entry name" value="Ribosome_Biogenesis_Reg"/>
</dbReference>
<reference evidence="2 3" key="1">
    <citation type="submission" date="2019-02" db="EMBL/GenBank/DDBJ databases">
        <title>Genome sequencing of the rare red list fungi Antrodiella citrinella (Flaviporus citrinellus).</title>
        <authorList>
            <person name="Buettner E."/>
            <person name="Kellner H."/>
        </authorList>
    </citation>
    <scope>NUCLEOTIDE SEQUENCE [LARGE SCALE GENOMIC DNA]</scope>
    <source>
        <strain evidence="2 3">DSM 108506</strain>
    </source>
</reference>
<name>A0A4S4MS39_9APHY</name>
<organism evidence="2 3">
    <name type="scientific">Antrodiella citrinella</name>
    <dbReference type="NCBI Taxonomy" id="2447956"/>
    <lineage>
        <taxon>Eukaryota</taxon>
        <taxon>Fungi</taxon>
        <taxon>Dikarya</taxon>
        <taxon>Basidiomycota</taxon>
        <taxon>Agaricomycotina</taxon>
        <taxon>Agaricomycetes</taxon>
        <taxon>Polyporales</taxon>
        <taxon>Steccherinaceae</taxon>
        <taxon>Antrodiella</taxon>
    </lineage>
</organism>
<dbReference type="PANTHER" id="PTHR15682:SF2">
    <property type="entry name" value="UNHEALTHY RIBOSOME BIOGENESIS PROTEIN 2 HOMOLOG"/>
    <property type="match status" value="1"/>
</dbReference>
<keyword evidence="3" id="KW-1185">Reference proteome</keyword>
<dbReference type="InterPro" id="IPR018849">
    <property type="entry name" value="Urb2/Npa2_C"/>
</dbReference>
<dbReference type="Pfam" id="PF10441">
    <property type="entry name" value="Urb2"/>
    <property type="match status" value="1"/>
</dbReference>
<comment type="caution">
    <text evidence="2">The sequence shown here is derived from an EMBL/GenBank/DDBJ whole genome shotgun (WGS) entry which is preliminary data.</text>
</comment>
<gene>
    <name evidence="2" type="ORF">EUX98_g6060</name>
</gene>
<protein>
    <recommendedName>
        <fullName evidence="1">Nucleolar 27S pre-rRNA processing Urb2/Npa2 C-terminal domain-containing protein</fullName>
    </recommendedName>
</protein>
<evidence type="ECO:0000313" key="3">
    <source>
        <dbReference type="Proteomes" id="UP000308730"/>
    </source>
</evidence>
<dbReference type="InterPro" id="IPR016024">
    <property type="entry name" value="ARM-type_fold"/>
</dbReference>
<proteinExistence type="predicted"/>
<evidence type="ECO:0000313" key="2">
    <source>
        <dbReference type="EMBL" id="THH28128.1"/>
    </source>
</evidence>
<feature type="domain" description="Nucleolar 27S pre-rRNA processing Urb2/Npa2 C-terminal" evidence="1">
    <location>
        <begin position="1171"/>
        <end position="1400"/>
    </location>
</feature>
<dbReference type="EMBL" id="SGPM01000200">
    <property type="protein sequence ID" value="THH28128.1"/>
    <property type="molecule type" value="Genomic_DNA"/>
</dbReference>
<evidence type="ECO:0000259" key="1">
    <source>
        <dbReference type="Pfam" id="PF10441"/>
    </source>
</evidence>
<dbReference type="GO" id="GO:0005730">
    <property type="term" value="C:nucleolus"/>
    <property type="evidence" value="ECO:0007669"/>
    <property type="project" value="TreeGrafter"/>
</dbReference>
<dbReference type="SUPFAM" id="SSF48371">
    <property type="entry name" value="ARM repeat"/>
    <property type="match status" value="1"/>
</dbReference>
<dbReference type="Proteomes" id="UP000308730">
    <property type="component" value="Unassembled WGS sequence"/>
</dbReference>